<dbReference type="GO" id="GO:0016787">
    <property type="term" value="F:hydrolase activity"/>
    <property type="evidence" value="ECO:0007669"/>
    <property type="project" value="UniProtKB-KW"/>
</dbReference>
<dbReference type="PANTHER" id="PTHR46438:SF2">
    <property type="entry name" value="ALPHA_BETA-HYDROLASES SUPERFAMILY PROTEIN"/>
    <property type="match status" value="1"/>
</dbReference>
<gene>
    <name evidence="2" type="ORF">KME07_04340</name>
</gene>
<dbReference type="Gene3D" id="3.40.50.1820">
    <property type="entry name" value="alpha/beta hydrolase"/>
    <property type="match status" value="1"/>
</dbReference>
<feature type="domain" description="AB hydrolase-1" evidence="1">
    <location>
        <begin position="39"/>
        <end position="283"/>
    </location>
</feature>
<reference evidence="2" key="1">
    <citation type="submission" date="2021-05" db="EMBL/GenBank/DDBJ databases">
        <authorList>
            <person name="Pietrasiak N."/>
            <person name="Ward R."/>
            <person name="Stajich J.E."/>
            <person name="Kurbessoian T."/>
        </authorList>
    </citation>
    <scope>NUCLEOTIDE SEQUENCE</scope>
    <source>
        <strain evidence="2">GSE-TBD4-15B</strain>
    </source>
</reference>
<dbReference type="PRINTS" id="PR00111">
    <property type="entry name" value="ABHYDROLASE"/>
</dbReference>
<accession>A0A951U3H2</accession>
<proteinExistence type="predicted"/>
<name>A0A951U3H2_9CYAN</name>
<sequence length="300" mass="32679">MLQFQPPGFGQRVLKTSLGVMVYYEPVILPSGRGSSLPLVFLHSLGGGSSAYEWSKVYPAFAADYRVIAPDLIGWGQSTHPERHYRPDDYFTMLSELLDWLGEPAVVVAASLTAGLTIRLAIQRPELFRQLFLVAPSGYSDFGLDYGQNLAARLAGLPGLDQIIYQLGAANELAVRNFLEQFLFADRRRLMPETVAAYLASAQQFNASYAALASLRGDLCFDLALYLGNLRLPTTFVWGEQARFSSVTTGARLAALNPDFIAPVQVIPEVGVLPHLELPARVIGLLSGVLNADLGAMSNN</sequence>
<dbReference type="Proteomes" id="UP000707356">
    <property type="component" value="Unassembled WGS sequence"/>
</dbReference>
<dbReference type="SUPFAM" id="SSF53474">
    <property type="entry name" value="alpha/beta-Hydrolases"/>
    <property type="match status" value="1"/>
</dbReference>
<organism evidence="2 3">
    <name type="scientific">Pegethrix bostrychoides GSE-TBD4-15B</name>
    <dbReference type="NCBI Taxonomy" id="2839662"/>
    <lineage>
        <taxon>Bacteria</taxon>
        <taxon>Bacillati</taxon>
        <taxon>Cyanobacteriota</taxon>
        <taxon>Cyanophyceae</taxon>
        <taxon>Oculatellales</taxon>
        <taxon>Oculatellaceae</taxon>
        <taxon>Pegethrix</taxon>
    </lineage>
</organism>
<keyword evidence="2" id="KW-0378">Hydrolase</keyword>
<evidence type="ECO:0000313" key="2">
    <source>
        <dbReference type="EMBL" id="MBW4464654.1"/>
    </source>
</evidence>
<reference evidence="2" key="2">
    <citation type="journal article" date="2022" name="Microbiol. Resour. Announc.">
        <title>Metagenome Sequencing to Explore Phylogenomics of Terrestrial Cyanobacteria.</title>
        <authorList>
            <person name="Ward R.D."/>
            <person name="Stajich J.E."/>
            <person name="Johansen J.R."/>
            <person name="Huntemann M."/>
            <person name="Clum A."/>
            <person name="Foster B."/>
            <person name="Foster B."/>
            <person name="Roux S."/>
            <person name="Palaniappan K."/>
            <person name="Varghese N."/>
            <person name="Mukherjee S."/>
            <person name="Reddy T.B.K."/>
            <person name="Daum C."/>
            <person name="Copeland A."/>
            <person name="Chen I.A."/>
            <person name="Ivanova N.N."/>
            <person name="Kyrpides N.C."/>
            <person name="Shapiro N."/>
            <person name="Eloe-Fadrosh E.A."/>
            <person name="Pietrasiak N."/>
        </authorList>
    </citation>
    <scope>NUCLEOTIDE SEQUENCE</scope>
    <source>
        <strain evidence="2">GSE-TBD4-15B</strain>
    </source>
</reference>
<evidence type="ECO:0000259" key="1">
    <source>
        <dbReference type="Pfam" id="PF12697"/>
    </source>
</evidence>
<dbReference type="Pfam" id="PF12697">
    <property type="entry name" value="Abhydrolase_6"/>
    <property type="match status" value="1"/>
</dbReference>
<dbReference type="EMBL" id="JAHHHV010000017">
    <property type="protein sequence ID" value="MBW4464654.1"/>
    <property type="molecule type" value="Genomic_DNA"/>
</dbReference>
<dbReference type="InterPro" id="IPR000073">
    <property type="entry name" value="AB_hydrolase_1"/>
</dbReference>
<protein>
    <submittedName>
        <fullName evidence="2">Alpha/beta hydrolase</fullName>
    </submittedName>
</protein>
<dbReference type="InterPro" id="IPR029058">
    <property type="entry name" value="AB_hydrolase_fold"/>
</dbReference>
<dbReference type="PANTHER" id="PTHR46438">
    <property type="entry name" value="ALPHA/BETA-HYDROLASES SUPERFAMILY PROTEIN"/>
    <property type="match status" value="1"/>
</dbReference>
<evidence type="ECO:0000313" key="3">
    <source>
        <dbReference type="Proteomes" id="UP000707356"/>
    </source>
</evidence>
<comment type="caution">
    <text evidence="2">The sequence shown here is derived from an EMBL/GenBank/DDBJ whole genome shotgun (WGS) entry which is preliminary data.</text>
</comment>
<dbReference type="AlphaFoldDB" id="A0A951U3H2"/>